<dbReference type="GO" id="GO:0003755">
    <property type="term" value="F:peptidyl-prolyl cis-trans isomerase activity"/>
    <property type="evidence" value="ECO:0007669"/>
    <property type="project" value="UniProtKB-UniRule"/>
</dbReference>
<dbReference type="Gene3D" id="1.10.3120.10">
    <property type="entry name" value="Trigger factor, C-terminal domain"/>
    <property type="match status" value="1"/>
</dbReference>
<reference evidence="18" key="1">
    <citation type="submission" date="2010-03" db="EMBL/GenBank/DDBJ databases">
        <title>The complete genome of Mycoplasma crocodyli MP145.</title>
        <authorList>
            <person name="Glass J.I."/>
            <person name="Durkin A.S."/>
            <person name="Hostetler J."/>
            <person name="Jackson J."/>
            <person name="Johnson J."/>
            <person name="May M.A."/>
            <person name="Paralanov V."/>
            <person name="Radune D."/>
            <person name="Szczypinski B."/>
            <person name="Brown D.R."/>
        </authorList>
    </citation>
    <scope>NUCLEOTIDE SEQUENCE [LARGE SCALE GENOMIC DNA]</scope>
    <source>
        <strain evidence="18">ATCC 51981 / MP145</strain>
    </source>
</reference>
<keyword evidence="6 12" id="KW-0697">Rotamase</keyword>
<evidence type="ECO:0000256" key="13">
    <source>
        <dbReference type="PROSITE-ProRule" id="PRU00277"/>
    </source>
</evidence>
<dbReference type="Pfam" id="PF05698">
    <property type="entry name" value="Trigger_C"/>
    <property type="match status" value="1"/>
</dbReference>
<evidence type="ECO:0000256" key="10">
    <source>
        <dbReference type="ARBA" id="ARBA00024849"/>
    </source>
</evidence>
<comment type="domain">
    <text evidence="12">Consists of 3 domains; the N-terminus binds the ribosome, the middle domain has PPIase activity, while the C-terminus has intrinsic chaperone activity on its own.</text>
</comment>
<dbReference type="AlphaFoldDB" id="D5E689"/>
<name>D5E689_MYCCM</name>
<dbReference type="GO" id="GO:0005737">
    <property type="term" value="C:cytoplasm"/>
    <property type="evidence" value="ECO:0007669"/>
    <property type="project" value="UniProtKB-SubCell"/>
</dbReference>
<dbReference type="eggNOG" id="COG0544">
    <property type="taxonomic scope" value="Bacteria"/>
</dbReference>
<dbReference type="STRING" id="512564.MCRO_0681"/>
<dbReference type="GO" id="GO:0006457">
    <property type="term" value="P:protein folding"/>
    <property type="evidence" value="ECO:0007669"/>
    <property type="project" value="UniProtKB-UniRule"/>
</dbReference>
<dbReference type="InterPro" id="IPR036611">
    <property type="entry name" value="Trigger_fac_ribosome-bd_sf"/>
</dbReference>
<dbReference type="HAMAP" id="MF_00303">
    <property type="entry name" value="Trigger_factor_Tig"/>
    <property type="match status" value="1"/>
</dbReference>
<feature type="region of interest" description="Disordered" evidence="15">
    <location>
        <begin position="455"/>
        <end position="481"/>
    </location>
</feature>
<dbReference type="GO" id="GO:0015031">
    <property type="term" value="P:protein transport"/>
    <property type="evidence" value="ECO:0007669"/>
    <property type="project" value="UniProtKB-UniRule"/>
</dbReference>
<keyword evidence="18" id="KW-1185">Reference proteome</keyword>
<dbReference type="PIRSF" id="PIRSF003095">
    <property type="entry name" value="Trigger_factor"/>
    <property type="match status" value="1"/>
</dbReference>
<evidence type="ECO:0000313" key="18">
    <source>
        <dbReference type="Proteomes" id="UP000001845"/>
    </source>
</evidence>
<feature type="compositionally biased region" description="Low complexity" evidence="15">
    <location>
        <begin position="470"/>
        <end position="481"/>
    </location>
</feature>
<dbReference type="Pfam" id="PF05697">
    <property type="entry name" value="Trigger_N"/>
    <property type="match status" value="1"/>
</dbReference>
<dbReference type="Gene3D" id="3.30.70.1050">
    <property type="entry name" value="Trigger factor ribosome-binding domain"/>
    <property type="match status" value="1"/>
</dbReference>
<evidence type="ECO:0000256" key="11">
    <source>
        <dbReference type="ARBA" id="ARBA00029986"/>
    </source>
</evidence>
<dbReference type="InterPro" id="IPR027304">
    <property type="entry name" value="Trigger_fact/SurA_dom_sf"/>
</dbReference>
<sequence>MSKIRIDKDKQVVVVPVVVSKEDWSKIISTTRLNIAKTIKIPGFRIGANIPQHVLDKHISNQDVMERGLQQAIRANREQAYKLAEKESKNIFYEPHINVIKLSFEELEMEYEFPMLPNFDNLDVKGIKVNSEFTKFSEKLVENEIHEMAAKFSAFKTKKEAAALGDVVVIDFKGFINNEAFEGGEAEKFELTLGSKQFIPGFEDQLVGKKAGWKGEIKVTFPDTYYVKQYRNKETIFEIVIHEVKTKDVPELKEEIISTFNLPGVSTMKQLKDYLGASVRRDLIRKAKTSFIDHLIEEVINKFDIKLNEILYTKRVDELNKDFNESLKQNGLKRAEYLEVTKATEEDIMAELRKSAEKEVKSQYVISELFKKYSTEPKTEDIEKEFDKISKKYNLPVEIVKAQINEEVVKSSLQEEQFIDATLKIVNPELHKNIEKATKDLDEFEAKGLKEIAKEKAEKEPAVDKKPATKKATTTKAKAEK</sequence>
<comment type="function">
    <text evidence="10 12">Involved in protein export. Acts as a chaperone by maintaining the newly synthesized protein in an open conformation. Functions as a peptidyl-prolyl cis-trans isomerase.</text>
</comment>
<dbReference type="InterPro" id="IPR008880">
    <property type="entry name" value="Trigger_fac_C"/>
</dbReference>
<comment type="subcellular location">
    <subcellularLocation>
        <location evidence="12">Cytoplasm</location>
    </subcellularLocation>
    <text evidence="12">About half TF is bound to the ribosome near the polypeptide exit tunnel while the other half is free in the cytoplasm.</text>
</comment>
<evidence type="ECO:0000256" key="15">
    <source>
        <dbReference type="SAM" id="MobiDB-lite"/>
    </source>
</evidence>
<dbReference type="PROSITE" id="PS50059">
    <property type="entry name" value="FKBP_PPIASE"/>
    <property type="match status" value="1"/>
</dbReference>
<accession>D5E689</accession>
<reference evidence="17 18" key="3">
    <citation type="journal article" date="2011" name="J. Bacteriol.">
        <title>Genome sequences of Mycoplasma alligatoris A21JP2T and Mycoplasma crocodyli MP145T.</title>
        <authorList>
            <person name="Brown D.R."/>
            <person name="Farmerie W.G."/>
            <person name="May M."/>
            <person name="Benders G.A."/>
            <person name="Durkin A.S."/>
            <person name="Hlavinka K."/>
            <person name="Hostetler J."/>
            <person name="Jackson J."/>
            <person name="Johnson J."/>
            <person name="Miller R.H."/>
            <person name="Paralanov V."/>
            <person name="Radune D."/>
            <person name="Szczypinski B."/>
            <person name="Glass J.I."/>
        </authorList>
    </citation>
    <scope>NUCLEOTIDE SEQUENCE [LARGE SCALE GENOMIC DNA]</scope>
    <source>
        <strain evidence="18">ATCC 51981 / MP145</strain>
    </source>
</reference>
<organism evidence="17 18">
    <name type="scientific">Mycoplasma crocodyli (strain ATCC 51981 / MP145)</name>
    <dbReference type="NCBI Taxonomy" id="512564"/>
    <lineage>
        <taxon>Bacteria</taxon>
        <taxon>Bacillati</taxon>
        <taxon>Mycoplasmatota</taxon>
        <taxon>Mollicutes</taxon>
        <taxon>Mycoplasmataceae</taxon>
        <taxon>Mycoplasma</taxon>
    </lineage>
</organism>
<keyword evidence="9 12" id="KW-0131">Cell cycle</keyword>
<dbReference type="SUPFAM" id="SSF54534">
    <property type="entry name" value="FKBP-like"/>
    <property type="match status" value="1"/>
</dbReference>
<dbReference type="SUPFAM" id="SSF109998">
    <property type="entry name" value="Triger factor/SurA peptide-binding domain-like"/>
    <property type="match status" value="1"/>
</dbReference>
<dbReference type="RefSeq" id="WP_013054682.1">
    <property type="nucleotide sequence ID" value="NC_014014.1"/>
</dbReference>
<dbReference type="HOGENOM" id="CLU_033058_3_2_14"/>
<reference key="2">
    <citation type="submission" date="2010-03" db="EMBL/GenBank/DDBJ databases">
        <authorList>
            <person name="Ma Z."/>
            <person name="Wang X."/>
            <person name="Liu H."/>
        </authorList>
    </citation>
    <scope>NUCLEOTIDE SEQUENCE</scope>
    <source>
        <strain>MP145</strain>
    </source>
</reference>
<comment type="similarity">
    <text evidence="2 12 14">Belongs to the FKBP-type PPIase family. Tig subfamily.</text>
</comment>
<evidence type="ECO:0000256" key="12">
    <source>
        <dbReference type="HAMAP-Rule" id="MF_00303"/>
    </source>
</evidence>
<dbReference type="Gene3D" id="3.10.50.40">
    <property type="match status" value="1"/>
</dbReference>
<keyword evidence="7 12" id="KW-0143">Chaperone</keyword>
<evidence type="ECO:0000256" key="3">
    <source>
        <dbReference type="ARBA" id="ARBA00013194"/>
    </source>
</evidence>
<dbReference type="NCBIfam" id="TIGR00115">
    <property type="entry name" value="tig"/>
    <property type="match status" value="1"/>
</dbReference>
<feature type="domain" description="PPIase FKBP-type" evidence="16">
    <location>
        <begin position="165"/>
        <end position="225"/>
    </location>
</feature>
<dbReference type="SUPFAM" id="SSF102735">
    <property type="entry name" value="Trigger factor ribosome-binding domain"/>
    <property type="match status" value="1"/>
</dbReference>
<feature type="compositionally biased region" description="Basic and acidic residues" evidence="15">
    <location>
        <begin position="455"/>
        <end position="467"/>
    </location>
</feature>
<evidence type="ECO:0000256" key="5">
    <source>
        <dbReference type="ARBA" id="ARBA00022618"/>
    </source>
</evidence>
<dbReference type="Pfam" id="PF00254">
    <property type="entry name" value="FKBP_C"/>
    <property type="match status" value="1"/>
</dbReference>
<dbReference type="InterPro" id="IPR046357">
    <property type="entry name" value="PPIase_dom_sf"/>
</dbReference>
<dbReference type="Proteomes" id="UP000001845">
    <property type="component" value="Chromosome"/>
</dbReference>
<dbReference type="OrthoDB" id="9767721at2"/>
<dbReference type="EC" id="5.2.1.8" evidence="3 12"/>
<dbReference type="InterPro" id="IPR008881">
    <property type="entry name" value="Trigger_fac_ribosome-bd_bac"/>
</dbReference>
<evidence type="ECO:0000256" key="8">
    <source>
        <dbReference type="ARBA" id="ARBA00023235"/>
    </source>
</evidence>
<evidence type="ECO:0000256" key="14">
    <source>
        <dbReference type="RuleBase" id="RU003914"/>
    </source>
</evidence>
<gene>
    <name evidence="12 17" type="primary">tig</name>
    <name evidence="17" type="ordered locus">MCRO_0681</name>
</gene>
<evidence type="ECO:0000259" key="16">
    <source>
        <dbReference type="PROSITE" id="PS50059"/>
    </source>
</evidence>
<evidence type="ECO:0000256" key="7">
    <source>
        <dbReference type="ARBA" id="ARBA00023186"/>
    </source>
</evidence>
<dbReference type="EMBL" id="CP001991">
    <property type="protein sequence ID" value="ADE19906.1"/>
    <property type="molecule type" value="Genomic_DNA"/>
</dbReference>
<protein>
    <recommendedName>
        <fullName evidence="4 12">Trigger factor</fullName>
        <shortName evidence="12">TF</shortName>
        <ecNumber evidence="3 12">5.2.1.8</ecNumber>
    </recommendedName>
    <alternativeName>
        <fullName evidence="11 12">PPIase</fullName>
    </alternativeName>
</protein>
<evidence type="ECO:0000256" key="2">
    <source>
        <dbReference type="ARBA" id="ARBA00005464"/>
    </source>
</evidence>
<evidence type="ECO:0000256" key="6">
    <source>
        <dbReference type="ARBA" id="ARBA00023110"/>
    </source>
</evidence>
<keyword evidence="8 12" id="KW-0413">Isomerase</keyword>
<keyword evidence="12" id="KW-0963">Cytoplasm</keyword>
<proteinExistence type="inferred from homology"/>
<evidence type="ECO:0000256" key="1">
    <source>
        <dbReference type="ARBA" id="ARBA00000971"/>
    </source>
</evidence>
<comment type="catalytic activity">
    <reaction evidence="1 12 13">
        <text>[protein]-peptidylproline (omega=180) = [protein]-peptidylproline (omega=0)</text>
        <dbReference type="Rhea" id="RHEA:16237"/>
        <dbReference type="Rhea" id="RHEA-COMP:10747"/>
        <dbReference type="Rhea" id="RHEA-COMP:10748"/>
        <dbReference type="ChEBI" id="CHEBI:83833"/>
        <dbReference type="ChEBI" id="CHEBI:83834"/>
        <dbReference type="EC" id="5.2.1.8"/>
    </reaction>
</comment>
<evidence type="ECO:0000256" key="9">
    <source>
        <dbReference type="ARBA" id="ARBA00023306"/>
    </source>
</evidence>
<evidence type="ECO:0000256" key="4">
    <source>
        <dbReference type="ARBA" id="ARBA00016902"/>
    </source>
</evidence>
<dbReference type="GO" id="GO:0051301">
    <property type="term" value="P:cell division"/>
    <property type="evidence" value="ECO:0007669"/>
    <property type="project" value="UniProtKB-KW"/>
</dbReference>
<dbReference type="InterPro" id="IPR005215">
    <property type="entry name" value="Trig_fac"/>
</dbReference>
<dbReference type="KEGG" id="mcd:MCRO_0681"/>
<dbReference type="FunFam" id="3.10.50.40:FF:000001">
    <property type="entry name" value="Trigger factor"/>
    <property type="match status" value="1"/>
</dbReference>
<dbReference type="InterPro" id="IPR001179">
    <property type="entry name" value="PPIase_FKBP_dom"/>
</dbReference>
<dbReference type="InterPro" id="IPR037041">
    <property type="entry name" value="Trigger_fac_C_sf"/>
</dbReference>
<keyword evidence="5 12" id="KW-0132">Cell division</keyword>
<evidence type="ECO:0000313" key="17">
    <source>
        <dbReference type="EMBL" id="ADE19906.1"/>
    </source>
</evidence>